<organism evidence="3">
    <name type="scientific">Micromonas pusilla (strain CCMP1545)</name>
    <name type="common">Picoplanktonic green alga</name>
    <dbReference type="NCBI Taxonomy" id="564608"/>
    <lineage>
        <taxon>Eukaryota</taxon>
        <taxon>Viridiplantae</taxon>
        <taxon>Chlorophyta</taxon>
        <taxon>Mamiellophyceae</taxon>
        <taxon>Mamiellales</taxon>
        <taxon>Mamiellaceae</taxon>
        <taxon>Micromonas</taxon>
    </lineage>
</organism>
<feature type="region of interest" description="Disordered" evidence="1">
    <location>
        <begin position="418"/>
        <end position="445"/>
    </location>
</feature>
<feature type="region of interest" description="Disordered" evidence="1">
    <location>
        <begin position="163"/>
        <end position="193"/>
    </location>
</feature>
<keyword evidence="3" id="KW-1185">Reference proteome</keyword>
<feature type="region of interest" description="Disordered" evidence="1">
    <location>
        <begin position="1"/>
        <end position="22"/>
    </location>
</feature>
<evidence type="ECO:0000313" key="2">
    <source>
        <dbReference type="EMBL" id="EEH60509.1"/>
    </source>
</evidence>
<proteinExistence type="predicted"/>
<name>C1MJ61_MICPC</name>
<dbReference type="Proteomes" id="UP000001876">
    <property type="component" value="Unassembled WGS sequence"/>
</dbReference>
<feature type="compositionally biased region" description="Polar residues" evidence="1">
    <location>
        <begin position="425"/>
        <end position="437"/>
    </location>
</feature>
<gene>
    <name evidence="2" type="ORF">MICPUCDRAFT_46427</name>
</gene>
<dbReference type="eggNOG" id="ENOG502S29T">
    <property type="taxonomic scope" value="Eukaryota"/>
</dbReference>
<feature type="compositionally biased region" description="Low complexity" evidence="1">
    <location>
        <begin position="810"/>
        <end position="825"/>
    </location>
</feature>
<dbReference type="RefSeq" id="XP_003055257.1">
    <property type="nucleotide sequence ID" value="XM_003055211.1"/>
</dbReference>
<evidence type="ECO:0000256" key="1">
    <source>
        <dbReference type="SAM" id="MobiDB-lite"/>
    </source>
</evidence>
<dbReference type="GeneID" id="9680414"/>
<dbReference type="EMBL" id="GG663735">
    <property type="protein sequence ID" value="EEH60509.1"/>
    <property type="molecule type" value="Genomic_DNA"/>
</dbReference>
<dbReference type="KEGG" id="mpp:MICPUCDRAFT_46427"/>
<protein>
    <submittedName>
        <fullName evidence="2">Uncharacterized protein</fullName>
    </submittedName>
</protein>
<feature type="region of interest" description="Disordered" evidence="1">
    <location>
        <begin position="607"/>
        <end position="627"/>
    </location>
</feature>
<feature type="region of interest" description="Disordered" evidence="1">
    <location>
        <begin position="799"/>
        <end position="827"/>
    </location>
</feature>
<accession>C1MJ61</accession>
<reference evidence="2 3" key="1">
    <citation type="journal article" date="2009" name="Science">
        <title>Green evolution and dynamic adaptations revealed by genomes of the marine picoeukaryotes Micromonas.</title>
        <authorList>
            <person name="Worden A.Z."/>
            <person name="Lee J.H."/>
            <person name="Mock T."/>
            <person name="Rouze P."/>
            <person name="Simmons M.P."/>
            <person name="Aerts A.L."/>
            <person name="Allen A.E."/>
            <person name="Cuvelier M.L."/>
            <person name="Derelle E."/>
            <person name="Everett M.V."/>
            <person name="Foulon E."/>
            <person name="Grimwood J."/>
            <person name="Gundlach H."/>
            <person name="Henrissat B."/>
            <person name="Napoli C."/>
            <person name="McDonald S.M."/>
            <person name="Parker M.S."/>
            <person name="Rombauts S."/>
            <person name="Salamov A."/>
            <person name="Von Dassow P."/>
            <person name="Badger J.H."/>
            <person name="Coutinho P.M."/>
            <person name="Demir E."/>
            <person name="Dubchak I."/>
            <person name="Gentemann C."/>
            <person name="Eikrem W."/>
            <person name="Gready J.E."/>
            <person name="John U."/>
            <person name="Lanier W."/>
            <person name="Lindquist E.A."/>
            <person name="Lucas S."/>
            <person name="Mayer K.F."/>
            <person name="Moreau H."/>
            <person name="Not F."/>
            <person name="Otillar R."/>
            <person name="Panaud O."/>
            <person name="Pangilinan J."/>
            <person name="Paulsen I."/>
            <person name="Piegu B."/>
            <person name="Poliakov A."/>
            <person name="Robbens S."/>
            <person name="Schmutz J."/>
            <person name="Toulza E."/>
            <person name="Wyss T."/>
            <person name="Zelensky A."/>
            <person name="Zhou K."/>
            <person name="Armbrust E.V."/>
            <person name="Bhattacharya D."/>
            <person name="Goodenough U.W."/>
            <person name="Van de Peer Y."/>
            <person name="Grigoriev I.V."/>
        </authorList>
    </citation>
    <scope>NUCLEOTIDE SEQUENCE [LARGE SCALE GENOMIC DNA]</scope>
    <source>
        <strain evidence="2 3">CCMP1545</strain>
    </source>
</reference>
<feature type="compositionally biased region" description="Basic and acidic residues" evidence="1">
    <location>
        <begin position="167"/>
        <end position="176"/>
    </location>
</feature>
<dbReference type="PANTHER" id="PTHR35381:SF1">
    <property type="entry name" value="EF-HAND DOMAIN-CONTAINING PROTEIN"/>
    <property type="match status" value="1"/>
</dbReference>
<dbReference type="OMA" id="YNERLYA"/>
<sequence>MALRDTMASTASAKRRPNTARARVSTRRVAPTGVVEIDVGDDEIARVTIAASEDPLLVAAAFCESRAFGRQIALPLAVKLWQARDMAERGITGRVVIPAADGSENLIAGRKERPSQRDPNAGLRKTIFSGWERDAKEVKPLSELSEEQQKWFLENSKPLRHHVNKPKKTEEKDPEKGIWGGGPGARSRKKRDVVAPKPEFHFDDDENRGDGQIFDRLYANAVRQREEKDKYVKQREAELAAEEMEERKARGTVMSKHSRELARGRNAGEYGSYNERLYAEAFMRAENLREKSRLADEERQREETAEMQTKPRISEYAASLVRTESPWVRLTEHHDAKFRQLAQIKRDMEERDLAECTFRPKISKVSKQMMKGRVENLREKGLSHHEQLYYDAGRRAMRREEFESWIPADHTFHPNAHRLPPHPTDAQSGDGSASLSGWTPRGEPSLNGSLPPWTVAGSDGGASGFHAPKVNHAAVVERLVASKKRSEEHVERLHAELYGPLFTPNADKPARDPNFPRNPAKLPVHDLLYANRHEFDDKKELLRMREGEKIREDAKVKVEARSARLVTQLKHRKFRQMFKRLDDVNSGVLYLREIDASRLEALVNANADADDEKKDPGSGSPTTDGFGVVDDVDANDAKRLQTHPHVLEMIADIAAASELVGPDQPVDATRFVAAMDRVVSSDRVGRRAYLVPSTRYDGRSVRAEKVVERARSDQMMSVATAERTKKLATARLKKLGLAADVSIAEKLQREGEERKRRMLALTRSIEAETMADCTFTPQVNELRPGVDVRASMAETATGRAVLKRDGSGFGTTSKATSAKSSPGSKAFDELERELEAVLASGKPPTAESLAASLRVEGTSPSPTKKGKGKKTSTSKAKTNELGGSDSDESDDFGVSDPEKLFPTA</sequence>
<evidence type="ECO:0000313" key="3">
    <source>
        <dbReference type="Proteomes" id="UP000001876"/>
    </source>
</evidence>
<dbReference type="OrthoDB" id="512914at2759"/>
<dbReference type="PANTHER" id="PTHR35381">
    <property type="entry name" value="EF-HAND DOMAIN-CONTAINING PROTEIN"/>
    <property type="match status" value="1"/>
</dbReference>
<feature type="region of interest" description="Disordered" evidence="1">
    <location>
        <begin position="840"/>
        <end position="904"/>
    </location>
</feature>
<dbReference type="STRING" id="564608.C1MJ61"/>
<dbReference type="AlphaFoldDB" id="C1MJ61"/>